<evidence type="ECO:0000313" key="2">
    <source>
        <dbReference type="EMBL" id="CAG6490543.1"/>
    </source>
</evidence>
<feature type="chain" id="PRO_5034797994" evidence="1">
    <location>
        <begin position="22"/>
        <end position="125"/>
    </location>
</feature>
<keyword evidence="1" id="KW-0732">Signal</keyword>
<evidence type="ECO:0000256" key="1">
    <source>
        <dbReference type="SAM" id="SignalP"/>
    </source>
</evidence>
<sequence length="125" mass="13933">MTVNLCNLLVQLVIDLHYAGTELDSSKQYVQVYFSTQQTQTRFVEHARAADFLQNFGLILDSRAKVLFLGICDLCVELENDIRNASFAVGDYIHHKYVQVPIGGLQGPQAGDHLEGFISCCSCHP</sequence>
<name>A0A8D8G1H3_CULPI</name>
<dbReference type="AlphaFoldDB" id="A0A8D8G1H3"/>
<feature type="signal peptide" evidence="1">
    <location>
        <begin position="1"/>
        <end position="21"/>
    </location>
</feature>
<protein>
    <submittedName>
        <fullName evidence="2">(northern house mosquito) hypothetical protein</fullName>
    </submittedName>
</protein>
<accession>A0A8D8G1H3</accession>
<dbReference type="EMBL" id="HBUE01115981">
    <property type="protein sequence ID" value="CAG6490543.1"/>
    <property type="molecule type" value="Transcribed_RNA"/>
</dbReference>
<reference evidence="2" key="1">
    <citation type="submission" date="2021-05" db="EMBL/GenBank/DDBJ databases">
        <authorList>
            <person name="Alioto T."/>
            <person name="Alioto T."/>
            <person name="Gomez Garrido J."/>
        </authorList>
    </citation>
    <scope>NUCLEOTIDE SEQUENCE</scope>
</reference>
<organism evidence="2">
    <name type="scientific">Culex pipiens</name>
    <name type="common">House mosquito</name>
    <dbReference type="NCBI Taxonomy" id="7175"/>
    <lineage>
        <taxon>Eukaryota</taxon>
        <taxon>Metazoa</taxon>
        <taxon>Ecdysozoa</taxon>
        <taxon>Arthropoda</taxon>
        <taxon>Hexapoda</taxon>
        <taxon>Insecta</taxon>
        <taxon>Pterygota</taxon>
        <taxon>Neoptera</taxon>
        <taxon>Endopterygota</taxon>
        <taxon>Diptera</taxon>
        <taxon>Nematocera</taxon>
        <taxon>Culicoidea</taxon>
        <taxon>Culicidae</taxon>
        <taxon>Culicinae</taxon>
        <taxon>Culicini</taxon>
        <taxon>Culex</taxon>
        <taxon>Culex</taxon>
    </lineage>
</organism>
<proteinExistence type="predicted"/>